<dbReference type="InParanoid" id="A0A0C3FUK4"/>
<reference evidence="2 3" key="1">
    <citation type="submission" date="2014-04" db="EMBL/GenBank/DDBJ databases">
        <authorList>
            <consortium name="DOE Joint Genome Institute"/>
            <person name="Kuo A."/>
            <person name="Tarkka M."/>
            <person name="Buscot F."/>
            <person name="Kohler A."/>
            <person name="Nagy L.G."/>
            <person name="Floudas D."/>
            <person name="Copeland A."/>
            <person name="Barry K.W."/>
            <person name="Cichocki N."/>
            <person name="Veneault-Fourrey C."/>
            <person name="LaButti K."/>
            <person name="Lindquist E.A."/>
            <person name="Lipzen A."/>
            <person name="Lundell T."/>
            <person name="Morin E."/>
            <person name="Murat C."/>
            <person name="Sun H."/>
            <person name="Tunlid A."/>
            <person name="Henrissat B."/>
            <person name="Grigoriev I.V."/>
            <person name="Hibbett D.S."/>
            <person name="Martin F."/>
            <person name="Nordberg H.P."/>
            <person name="Cantor M.N."/>
            <person name="Hua S.X."/>
        </authorList>
    </citation>
    <scope>NUCLEOTIDE SEQUENCE [LARGE SCALE GENOMIC DNA]</scope>
    <source>
        <strain evidence="2 3">F 1598</strain>
    </source>
</reference>
<gene>
    <name evidence="2" type="ORF">PILCRDRAFT_820442</name>
</gene>
<accession>A0A0C3FUK4</accession>
<dbReference type="EMBL" id="KN832994">
    <property type="protein sequence ID" value="KIM82576.1"/>
    <property type="molecule type" value="Genomic_DNA"/>
</dbReference>
<dbReference type="SUPFAM" id="SSF56112">
    <property type="entry name" value="Protein kinase-like (PK-like)"/>
    <property type="match status" value="1"/>
</dbReference>
<reference evidence="3" key="2">
    <citation type="submission" date="2015-01" db="EMBL/GenBank/DDBJ databases">
        <title>Evolutionary Origins and Diversification of the Mycorrhizal Mutualists.</title>
        <authorList>
            <consortium name="DOE Joint Genome Institute"/>
            <consortium name="Mycorrhizal Genomics Consortium"/>
            <person name="Kohler A."/>
            <person name="Kuo A."/>
            <person name="Nagy L.G."/>
            <person name="Floudas D."/>
            <person name="Copeland A."/>
            <person name="Barry K.W."/>
            <person name="Cichocki N."/>
            <person name="Veneault-Fourrey C."/>
            <person name="LaButti K."/>
            <person name="Lindquist E.A."/>
            <person name="Lipzen A."/>
            <person name="Lundell T."/>
            <person name="Morin E."/>
            <person name="Murat C."/>
            <person name="Riley R."/>
            <person name="Ohm R."/>
            <person name="Sun H."/>
            <person name="Tunlid A."/>
            <person name="Henrissat B."/>
            <person name="Grigoriev I.V."/>
            <person name="Hibbett D.S."/>
            <person name="Martin F."/>
        </authorList>
    </citation>
    <scope>NUCLEOTIDE SEQUENCE [LARGE SCALE GENOMIC DNA]</scope>
    <source>
        <strain evidence="3">F 1598</strain>
    </source>
</reference>
<keyword evidence="3" id="KW-1185">Reference proteome</keyword>
<dbReference type="CDD" id="cd05154">
    <property type="entry name" value="ACAD10_11_N-like"/>
    <property type="match status" value="1"/>
</dbReference>
<dbReference type="Pfam" id="PF01636">
    <property type="entry name" value="APH"/>
    <property type="match status" value="1"/>
</dbReference>
<dbReference type="PANTHER" id="PTHR47829">
    <property type="entry name" value="HYDROLASE, PUTATIVE (AFU_ORTHOLOGUE AFUA_1G12880)-RELATED"/>
    <property type="match status" value="1"/>
</dbReference>
<dbReference type="STRING" id="765440.A0A0C3FUK4"/>
<dbReference type="InterPro" id="IPR041726">
    <property type="entry name" value="ACAD10_11_N"/>
</dbReference>
<sequence>MPNAGQPKKIGGEYGKVRANIDIDKLNTYLAKNVTAVNTPVDVKQFKFGQSNPTYFLTDASQKRYVLRKKPAGQLISTTAHQIEREYIMLKALHEYNTSSPSISPDKIVPVPEPIILCEDKDVIGTPFYVMEFLDGRIFTDTRMLEVSAQGRRECWLSAVRALAALASLDPKALGLSSFGPSTDYFPRQIRSLSRVSLAQAEAVDVDTKEPIGKIPFFDELVAWYNQHLPDEKKTGLRIVHGDYKLDNLIFHPTENRVIGVLDWELCTLGSPLADLANLTQPWAIDIKHFPDDSFFSSFKQVKGFKGATVDVPIPLEDLEQEYCRLTNQAYPIKEMPFARSWMLFRLSVISQGVAARYARRQASSEMAFIQVKAFPVIGKLAKVALEEEGFSIEHKARL</sequence>
<dbReference type="Gene3D" id="3.30.200.20">
    <property type="entry name" value="Phosphorylase Kinase, domain 1"/>
    <property type="match status" value="1"/>
</dbReference>
<dbReference type="InterPro" id="IPR002575">
    <property type="entry name" value="Aminoglycoside_PTrfase"/>
</dbReference>
<evidence type="ECO:0000313" key="3">
    <source>
        <dbReference type="Proteomes" id="UP000054166"/>
    </source>
</evidence>
<dbReference type="PANTHER" id="PTHR47829:SF1">
    <property type="entry name" value="HAD FAMILY PHOSPHATASE"/>
    <property type="match status" value="1"/>
</dbReference>
<dbReference type="InterPro" id="IPR052898">
    <property type="entry name" value="ACAD10-like"/>
</dbReference>
<dbReference type="AlphaFoldDB" id="A0A0C3FUK4"/>
<protein>
    <recommendedName>
        <fullName evidence="1">Aminoglycoside phosphotransferase domain-containing protein</fullName>
    </recommendedName>
</protein>
<proteinExistence type="predicted"/>
<evidence type="ECO:0000259" key="1">
    <source>
        <dbReference type="Pfam" id="PF01636"/>
    </source>
</evidence>
<name>A0A0C3FUK4_PILCF</name>
<dbReference type="OrthoDB" id="191037at2759"/>
<organism evidence="2 3">
    <name type="scientific">Piloderma croceum (strain F 1598)</name>
    <dbReference type="NCBI Taxonomy" id="765440"/>
    <lineage>
        <taxon>Eukaryota</taxon>
        <taxon>Fungi</taxon>
        <taxon>Dikarya</taxon>
        <taxon>Basidiomycota</taxon>
        <taxon>Agaricomycotina</taxon>
        <taxon>Agaricomycetes</taxon>
        <taxon>Agaricomycetidae</taxon>
        <taxon>Atheliales</taxon>
        <taxon>Atheliaceae</taxon>
        <taxon>Piloderma</taxon>
    </lineage>
</organism>
<feature type="domain" description="Aminoglycoside phosphotransferase" evidence="1">
    <location>
        <begin position="42"/>
        <end position="287"/>
    </location>
</feature>
<dbReference type="Proteomes" id="UP000054166">
    <property type="component" value="Unassembled WGS sequence"/>
</dbReference>
<evidence type="ECO:0000313" key="2">
    <source>
        <dbReference type="EMBL" id="KIM82576.1"/>
    </source>
</evidence>
<dbReference type="HOGENOM" id="CLU_007526_0_2_1"/>
<dbReference type="Gene3D" id="3.90.1200.10">
    <property type="match status" value="1"/>
</dbReference>
<dbReference type="InterPro" id="IPR011009">
    <property type="entry name" value="Kinase-like_dom_sf"/>
</dbReference>